<evidence type="ECO:0000313" key="1">
    <source>
        <dbReference type="EMBL" id="CDY38707.1"/>
    </source>
</evidence>
<name>A0A078HLF7_BRANA</name>
<keyword evidence="2" id="KW-1185">Reference proteome</keyword>
<dbReference type="PaxDb" id="3708-A0A078HLF7"/>
<reference evidence="1 2" key="1">
    <citation type="journal article" date="2014" name="Science">
        <title>Plant genetics. Early allopolyploid evolution in the post-Neolithic Brassica napus oilseed genome.</title>
        <authorList>
            <person name="Chalhoub B."/>
            <person name="Denoeud F."/>
            <person name="Liu S."/>
            <person name="Parkin I.A."/>
            <person name="Tang H."/>
            <person name="Wang X."/>
            <person name="Chiquet J."/>
            <person name="Belcram H."/>
            <person name="Tong C."/>
            <person name="Samans B."/>
            <person name="Correa M."/>
            <person name="Da Silva C."/>
            <person name="Just J."/>
            <person name="Falentin C."/>
            <person name="Koh C.S."/>
            <person name="Le Clainche I."/>
            <person name="Bernard M."/>
            <person name="Bento P."/>
            <person name="Noel B."/>
            <person name="Labadie K."/>
            <person name="Alberti A."/>
            <person name="Charles M."/>
            <person name="Arnaud D."/>
            <person name="Guo H."/>
            <person name="Daviaud C."/>
            <person name="Alamery S."/>
            <person name="Jabbari K."/>
            <person name="Zhao M."/>
            <person name="Edger P.P."/>
            <person name="Chelaifa H."/>
            <person name="Tack D."/>
            <person name="Lassalle G."/>
            <person name="Mestiri I."/>
            <person name="Schnel N."/>
            <person name="Le Paslier M.C."/>
            <person name="Fan G."/>
            <person name="Renault V."/>
            <person name="Bayer P.E."/>
            <person name="Golicz A.A."/>
            <person name="Manoli S."/>
            <person name="Lee T.H."/>
            <person name="Thi V.H."/>
            <person name="Chalabi S."/>
            <person name="Hu Q."/>
            <person name="Fan C."/>
            <person name="Tollenaere R."/>
            <person name="Lu Y."/>
            <person name="Battail C."/>
            <person name="Shen J."/>
            <person name="Sidebottom C.H."/>
            <person name="Wang X."/>
            <person name="Canaguier A."/>
            <person name="Chauveau A."/>
            <person name="Berard A."/>
            <person name="Deniot G."/>
            <person name="Guan M."/>
            <person name="Liu Z."/>
            <person name="Sun F."/>
            <person name="Lim Y.P."/>
            <person name="Lyons E."/>
            <person name="Town C.D."/>
            <person name="Bancroft I."/>
            <person name="Wang X."/>
            <person name="Meng J."/>
            <person name="Ma J."/>
            <person name="Pires J.C."/>
            <person name="King G.J."/>
            <person name="Brunel D."/>
            <person name="Delourme R."/>
            <person name="Renard M."/>
            <person name="Aury J.M."/>
            <person name="Adams K.L."/>
            <person name="Batley J."/>
            <person name="Snowdon R.J."/>
            <person name="Tost J."/>
            <person name="Edwards D."/>
            <person name="Zhou Y."/>
            <person name="Hua W."/>
            <person name="Sharpe A.G."/>
            <person name="Paterson A.H."/>
            <person name="Guan C."/>
            <person name="Wincker P."/>
        </authorList>
    </citation>
    <scope>NUCLEOTIDE SEQUENCE [LARGE SCALE GENOMIC DNA]</scope>
    <source>
        <strain evidence="2">cv. Darmor-bzh</strain>
    </source>
</reference>
<dbReference type="InterPro" id="IPR042197">
    <property type="entry name" value="Apaf_helical"/>
</dbReference>
<protein>
    <submittedName>
        <fullName evidence="1">BnaC01g27900D protein</fullName>
    </submittedName>
</protein>
<dbReference type="Gene3D" id="1.10.8.430">
    <property type="entry name" value="Helical domain of apoptotic protease-activating factors"/>
    <property type="match status" value="1"/>
</dbReference>
<dbReference type="GO" id="GO:0043531">
    <property type="term" value="F:ADP binding"/>
    <property type="evidence" value="ECO:0007669"/>
    <property type="project" value="InterPro"/>
</dbReference>
<dbReference type="Gramene" id="CDY38707">
    <property type="protein sequence ID" value="CDY38707"/>
    <property type="gene ID" value="GSBRNA2T00066479001"/>
</dbReference>
<dbReference type="AlphaFoldDB" id="A0A078HLF7"/>
<organism evidence="1 2">
    <name type="scientific">Brassica napus</name>
    <name type="common">Rape</name>
    <dbReference type="NCBI Taxonomy" id="3708"/>
    <lineage>
        <taxon>Eukaryota</taxon>
        <taxon>Viridiplantae</taxon>
        <taxon>Streptophyta</taxon>
        <taxon>Embryophyta</taxon>
        <taxon>Tracheophyta</taxon>
        <taxon>Spermatophyta</taxon>
        <taxon>Magnoliopsida</taxon>
        <taxon>eudicotyledons</taxon>
        <taxon>Gunneridae</taxon>
        <taxon>Pentapetalae</taxon>
        <taxon>rosids</taxon>
        <taxon>malvids</taxon>
        <taxon>Brassicales</taxon>
        <taxon>Brassicaceae</taxon>
        <taxon>Brassiceae</taxon>
        <taxon>Brassica</taxon>
    </lineage>
</organism>
<proteinExistence type="predicted"/>
<gene>
    <name evidence="1" type="primary">BnaC01g27900D</name>
    <name evidence="1" type="ORF">GSBRNA2T00066479001</name>
</gene>
<accession>A0A078HLF7</accession>
<sequence>MEEMGKKMIKHCQRLPLAIRVLGGLLT</sequence>
<dbReference type="Proteomes" id="UP000028999">
    <property type="component" value="Unassembled WGS sequence"/>
</dbReference>
<dbReference type="EMBL" id="LK032430">
    <property type="protein sequence ID" value="CDY38707.1"/>
    <property type="molecule type" value="Genomic_DNA"/>
</dbReference>
<evidence type="ECO:0000313" key="2">
    <source>
        <dbReference type="Proteomes" id="UP000028999"/>
    </source>
</evidence>